<dbReference type="PRINTS" id="PR00600">
    <property type="entry name" value="PP2APR55"/>
</dbReference>
<evidence type="ECO:0000313" key="3">
    <source>
        <dbReference type="EMBL" id="KAK8866879.1"/>
    </source>
</evidence>
<dbReference type="Proteomes" id="UP001470230">
    <property type="component" value="Unassembled WGS sequence"/>
</dbReference>
<gene>
    <name evidence="3" type="ORF">M9Y10_009847</name>
</gene>
<proteinExistence type="predicted"/>
<keyword evidence="4" id="KW-1185">Reference proteome</keyword>
<dbReference type="InterPro" id="IPR036322">
    <property type="entry name" value="WD40_repeat_dom_sf"/>
</dbReference>
<evidence type="ECO:0000313" key="4">
    <source>
        <dbReference type="Proteomes" id="UP001470230"/>
    </source>
</evidence>
<reference evidence="3 4" key="1">
    <citation type="submission" date="2024-04" db="EMBL/GenBank/DDBJ databases">
        <title>Tritrichomonas musculus Genome.</title>
        <authorList>
            <person name="Alves-Ferreira E."/>
            <person name="Grigg M."/>
            <person name="Lorenzi H."/>
            <person name="Galac M."/>
        </authorList>
    </citation>
    <scope>NUCLEOTIDE SEQUENCE [LARGE SCALE GENOMIC DNA]</scope>
    <source>
        <strain evidence="3 4">EAF2021</strain>
    </source>
</reference>
<accession>A0ABR2IPJ4</accession>
<comment type="caution">
    <text evidence="3">The sequence shown here is derived from an EMBL/GenBank/DDBJ whole genome shotgun (WGS) entry which is preliminary data.</text>
</comment>
<dbReference type="InterPro" id="IPR015943">
    <property type="entry name" value="WD40/YVTN_repeat-like_dom_sf"/>
</dbReference>
<keyword evidence="2" id="KW-0677">Repeat</keyword>
<dbReference type="InterPro" id="IPR000009">
    <property type="entry name" value="PP2A_PR55"/>
</dbReference>
<evidence type="ECO:0000256" key="2">
    <source>
        <dbReference type="ARBA" id="ARBA00022737"/>
    </source>
</evidence>
<sequence length="452" mass="51270">MLHEKIIMNLSYYSSYGDSQDFPIPEPSGSFNSMCFSTCGQILAAGTEKGRVLVFPTLNQNQISSKACLCPSHSFNVPQSRFDCNRGIFTSEAISSVQFSPEFQLNPKLLVNSSYSTHLYQIVHDDTFKWVMPNNPKNGNLQNFECPQKQSSLSQCKSDLLLSFDDIRLNERVDSDFYCPSAFFVTASNAACIFDMNKKNGSNEATLLSFIPDDDFNSNICNNDSNLSTMNSDINNKSNHRIVCSDLNKQFQELFLLGMSDGKISLYDMRQQPENLTPSFTINSQQFVQKEHRDNFPDVKSLKFAPNNLLFAARTFGDIMIFDIRKPNETFAHLDVQWFKKMDSVILTGMGSDKFGLEFIGITRLVSGAYDEAMVVWDFENQSTSKVELASPNKKKTYNHFINQVNCIKADPIHRLMAATSCESIYFYTFDNDSDYFIVAQEQPNGEPRNTK</sequence>
<dbReference type="PANTHER" id="PTHR11871">
    <property type="entry name" value="PROTEIN PHOSPHATASE PP2A REGULATORY SUBUNIT B"/>
    <property type="match status" value="1"/>
</dbReference>
<dbReference type="SUPFAM" id="SSF50978">
    <property type="entry name" value="WD40 repeat-like"/>
    <property type="match status" value="1"/>
</dbReference>
<name>A0ABR2IPJ4_9EUKA</name>
<dbReference type="EMBL" id="JAPFFF010000015">
    <property type="protein sequence ID" value="KAK8866879.1"/>
    <property type="molecule type" value="Genomic_DNA"/>
</dbReference>
<organism evidence="3 4">
    <name type="scientific">Tritrichomonas musculus</name>
    <dbReference type="NCBI Taxonomy" id="1915356"/>
    <lineage>
        <taxon>Eukaryota</taxon>
        <taxon>Metamonada</taxon>
        <taxon>Parabasalia</taxon>
        <taxon>Tritrichomonadida</taxon>
        <taxon>Tritrichomonadidae</taxon>
        <taxon>Tritrichomonas</taxon>
    </lineage>
</organism>
<evidence type="ECO:0000256" key="1">
    <source>
        <dbReference type="ARBA" id="ARBA00022574"/>
    </source>
</evidence>
<dbReference type="Gene3D" id="2.130.10.10">
    <property type="entry name" value="YVTN repeat-like/Quinoprotein amine dehydrogenase"/>
    <property type="match status" value="2"/>
</dbReference>
<keyword evidence="1" id="KW-0853">WD repeat</keyword>
<protein>
    <submittedName>
        <fullName evidence="3">Uncharacterized protein</fullName>
    </submittedName>
</protein>